<evidence type="ECO:0000256" key="5">
    <source>
        <dbReference type="ARBA" id="ARBA00023004"/>
    </source>
</evidence>
<feature type="domain" description="Cytochrome c" evidence="8">
    <location>
        <begin position="23"/>
        <end position="125"/>
    </location>
</feature>
<keyword evidence="2 6" id="KW-0349">Heme</keyword>
<evidence type="ECO:0000313" key="10">
    <source>
        <dbReference type="Proteomes" id="UP001079430"/>
    </source>
</evidence>
<reference evidence="9" key="1">
    <citation type="submission" date="2022-10" db="EMBL/GenBank/DDBJ databases">
        <title>Whole genome sequencing of three plant growth promoting bacteria isolated from Vachellia tortilis subsp. raddiana in Morocco.</title>
        <authorList>
            <person name="Hnini M."/>
            <person name="Zouagui R."/>
            <person name="Zouagui H."/>
            <person name="Chemao Elfihri M.-W."/>
            <person name="Ibrahimi A."/>
            <person name="Sbabou L."/>
            <person name="Aurag J."/>
        </authorList>
    </citation>
    <scope>NUCLEOTIDE SEQUENCE</scope>
    <source>
        <strain evidence="9">LMR678</strain>
    </source>
</reference>
<dbReference type="InterPro" id="IPR009056">
    <property type="entry name" value="Cyt_c-like_dom"/>
</dbReference>
<dbReference type="Proteomes" id="UP001079430">
    <property type="component" value="Unassembled WGS sequence"/>
</dbReference>
<dbReference type="PRINTS" id="PR00604">
    <property type="entry name" value="CYTCHRMECIAB"/>
</dbReference>
<feature type="chain" id="PRO_5046940756" evidence="7">
    <location>
        <begin position="22"/>
        <end position="128"/>
    </location>
</feature>
<keyword evidence="7" id="KW-0732">Signal</keyword>
<keyword evidence="3 6" id="KW-0479">Metal-binding</keyword>
<accession>A0ABT4KJ33</accession>
<sequence>MHRFGVVAFLLFYLGASDGFAGGDAKAGAAVFKKCAACHTATEPAHRVGPTLMGVVGRPAGSLANYDYSDAMKAFGAEGKVWDEATLSEYLLSPKAMVRGTKMSFPGLKKPAEIADVIAYLRDPSAAR</sequence>
<evidence type="ECO:0000256" key="6">
    <source>
        <dbReference type="PROSITE-ProRule" id="PRU00433"/>
    </source>
</evidence>
<dbReference type="RefSeq" id="WP_269282044.1">
    <property type="nucleotide sequence ID" value="NZ_JAPVOI010000004.1"/>
</dbReference>
<comment type="caution">
    <text evidence="9">The sequence shown here is derived from an EMBL/GenBank/DDBJ whole genome shotgun (WGS) entry which is preliminary data.</text>
</comment>
<keyword evidence="5 6" id="KW-0408">Iron</keyword>
<keyword evidence="4" id="KW-0249">Electron transport</keyword>
<keyword evidence="10" id="KW-1185">Reference proteome</keyword>
<dbReference type="Gene3D" id="1.10.760.10">
    <property type="entry name" value="Cytochrome c-like domain"/>
    <property type="match status" value="1"/>
</dbReference>
<proteinExistence type="predicted"/>
<evidence type="ECO:0000256" key="2">
    <source>
        <dbReference type="ARBA" id="ARBA00022617"/>
    </source>
</evidence>
<dbReference type="InterPro" id="IPR036909">
    <property type="entry name" value="Cyt_c-like_dom_sf"/>
</dbReference>
<dbReference type="EMBL" id="JAPVOI010000004">
    <property type="protein sequence ID" value="MCZ4091937.1"/>
    <property type="molecule type" value="Genomic_DNA"/>
</dbReference>
<name>A0ABT4KJ33_9HYPH</name>
<keyword evidence="1" id="KW-0813">Transport</keyword>
<evidence type="ECO:0000256" key="3">
    <source>
        <dbReference type="ARBA" id="ARBA00022723"/>
    </source>
</evidence>
<gene>
    <name evidence="9" type="ORF">O3W52_18240</name>
</gene>
<dbReference type="PANTHER" id="PTHR11961">
    <property type="entry name" value="CYTOCHROME C"/>
    <property type="match status" value="1"/>
</dbReference>
<dbReference type="InterPro" id="IPR002327">
    <property type="entry name" value="Cyt_c_1A/1B"/>
</dbReference>
<dbReference type="SUPFAM" id="SSF46626">
    <property type="entry name" value="Cytochrome c"/>
    <property type="match status" value="1"/>
</dbReference>
<dbReference type="PROSITE" id="PS51007">
    <property type="entry name" value="CYTC"/>
    <property type="match status" value="1"/>
</dbReference>
<evidence type="ECO:0000259" key="8">
    <source>
        <dbReference type="PROSITE" id="PS51007"/>
    </source>
</evidence>
<protein>
    <submittedName>
        <fullName evidence="9">Cytochrome c family protein</fullName>
    </submittedName>
</protein>
<feature type="signal peptide" evidence="7">
    <location>
        <begin position="1"/>
        <end position="21"/>
    </location>
</feature>
<evidence type="ECO:0000313" key="9">
    <source>
        <dbReference type="EMBL" id="MCZ4091937.1"/>
    </source>
</evidence>
<dbReference type="Pfam" id="PF00034">
    <property type="entry name" value="Cytochrom_C"/>
    <property type="match status" value="1"/>
</dbReference>
<evidence type="ECO:0000256" key="7">
    <source>
        <dbReference type="SAM" id="SignalP"/>
    </source>
</evidence>
<evidence type="ECO:0000256" key="4">
    <source>
        <dbReference type="ARBA" id="ARBA00022982"/>
    </source>
</evidence>
<organism evidence="9 10">
    <name type="scientific">Sinorhizobium psoraleae</name>
    <dbReference type="NCBI Taxonomy" id="520838"/>
    <lineage>
        <taxon>Bacteria</taxon>
        <taxon>Pseudomonadati</taxon>
        <taxon>Pseudomonadota</taxon>
        <taxon>Alphaproteobacteria</taxon>
        <taxon>Hyphomicrobiales</taxon>
        <taxon>Rhizobiaceae</taxon>
        <taxon>Sinorhizobium/Ensifer group</taxon>
        <taxon>Sinorhizobium</taxon>
    </lineage>
</organism>
<evidence type="ECO:0000256" key="1">
    <source>
        <dbReference type="ARBA" id="ARBA00022448"/>
    </source>
</evidence>